<reference evidence="2" key="1">
    <citation type="submission" date="2021-12" db="EMBL/GenBank/DDBJ databases">
        <authorList>
            <person name="Martin H S."/>
        </authorList>
    </citation>
    <scope>NUCLEOTIDE SEQUENCE</scope>
</reference>
<dbReference type="EMBL" id="OV170223">
    <property type="protein sequence ID" value="CAH0722813.1"/>
    <property type="molecule type" value="Genomic_DNA"/>
</dbReference>
<feature type="non-terminal residue" evidence="2">
    <location>
        <position position="100"/>
    </location>
</feature>
<evidence type="ECO:0000313" key="2">
    <source>
        <dbReference type="EMBL" id="CAH0722813.1"/>
    </source>
</evidence>
<feature type="signal peptide" evidence="1">
    <location>
        <begin position="1"/>
        <end position="23"/>
    </location>
</feature>
<protein>
    <recommendedName>
        <fullName evidence="4">Chorion class high-cysteine HCB protein 13</fullName>
    </recommendedName>
</protein>
<keyword evidence="3" id="KW-1185">Reference proteome</keyword>
<gene>
    <name evidence="2" type="ORF">BINO364_LOCUS8701</name>
</gene>
<dbReference type="AlphaFoldDB" id="A0A8J9VJH5"/>
<feature type="chain" id="PRO_5035433785" description="Chorion class high-cysteine HCB protein 13" evidence="1">
    <location>
        <begin position="24"/>
        <end position="100"/>
    </location>
</feature>
<dbReference type="Proteomes" id="UP000838878">
    <property type="component" value="Chromosome 3"/>
</dbReference>
<organism evidence="2 3">
    <name type="scientific">Brenthis ino</name>
    <name type="common">lesser marbled fritillary</name>
    <dbReference type="NCBI Taxonomy" id="405034"/>
    <lineage>
        <taxon>Eukaryota</taxon>
        <taxon>Metazoa</taxon>
        <taxon>Ecdysozoa</taxon>
        <taxon>Arthropoda</taxon>
        <taxon>Hexapoda</taxon>
        <taxon>Insecta</taxon>
        <taxon>Pterygota</taxon>
        <taxon>Neoptera</taxon>
        <taxon>Endopterygota</taxon>
        <taxon>Lepidoptera</taxon>
        <taxon>Glossata</taxon>
        <taxon>Ditrysia</taxon>
        <taxon>Papilionoidea</taxon>
        <taxon>Nymphalidae</taxon>
        <taxon>Heliconiinae</taxon>
        <taxon>Argynnini</taxon>
        <taxon>Brenthis</taxon>
    </lineage>
</organism>
<sequence>MASKKVILVVALLFLLKCHWAQCQFFGPYNGGFGFPGCYGGYDDDDDWEMILPILLLTMCGRGDYGGYGGYGPPVPIPYANGGCGCCCGCCSGCCGCGRC</sequence>
<accession>A0A8J9VJH5</accession>
<evidence type="ECO:0000256" key="1">
    <source>
        <dbReference type="SAM" id="SignalP"/>
    </source>
</evidence>
<proteinExistence type="predicted"/>
<name>A0A8J9VJH5_9NEOP</name>
<evidence type="ECO:0008006" key="4">
    <source>
        <dbReference type="Google" id="ProtNLM"/>
    </source>
</evidence>
<keyword evidence="1" id="KW-0732">Signal</keyword>
<evidence type="ECO:0000313" key="3">
    <source>
        <dbReference type="Proteomes" id="UP000838878"/>
    </source>
</evidence>